<dbReference type="SUPFAM" id="SSF51658">
    <property type="entry name" value="Xylose isomerase-like"/>
    <property type="match status" value="1"/>
</dbReference>
<sequence length="299" mass="33703">MSCPFRLAVINDEITQDFGRACEIASGSMGLSWIELRSMWNKNIVDLDSTEVAEARRILEKYRLRVTDIASPLFKVDWIGTAPSKDAPQPGNRKADKGAFHNDFAFEQQDELLERCIELTKAFHTDRIRCFDFLRLDNQAPYREAINEKLRKAAVLCEKSNKILLLENEESCNTRTSEESAAVLKAIPNKNFMLNWDPANAASVGDKPFPQGYDLLPKDRIGHCHCKDVVRKPDGKYAWAPVGVGIIDWVGQFRALKRDGFNYAVSLETHWHGGGTPEASSLKSMQDIRTALDKARIAC</sequence>
<dbReference type="EMBL" id="CP121195">
    <property type="protein sequence ID" value="XBH11911.1"/>
    <property type="molecule type" value="Genomic_DNA"/>
</dbReference>
<gene>
    <name evidence="2" type="ORF">P8936_09295</name>
</gene>
<dbReference type="Gene3D" id="3.20.20.150">
    <property type="entry name" value="Divalent-metal-dependent TIM barrel enzymes"/>
    <property type="match status" value="1"/>
</dbReference>
<evidence type="ECO:0000313" key="2">
    <source>
        <dbReference type="EMBL" id="XBH11911.1"/>
    </source>
</evidence>
<reference evidence="2" key="1">
    <citation type="submission" date="2023-03" db="EMBL/GenBank/DDBJ databases">
        <title>Edaphobacter sp.</title>
        <authorList>
            <person name="Huber K.J."/>
            <person name="Papendorf J."/>
            <person name="Pilke C."/>
            <person name="Bunk B."/>
            <person name="Sproeer C."/>
            <person name="Pester M."/>
        </authorList>
    </citation>
    <scope>NUCLEOTIDE SEQUENCE</scope>
    <source>
        <strain evidence="2">DSM 109920</strain>
    </source>
</reference>
<keyword evidence="2" id="KW-0413">Isomerase</keyword>
<dbReference type="Pfam" id="PF01261">
    <property type="entry name" value="AP_endonuc_2"/>
    <property type="match status" value="1"/>
</dbReference>
<proteinExistence type="predicted"/>
<dbReference type="AlphaFoldDB" id="A0AAU7D4U6"/>
<protein>
    <submittedName>
        <fullName evidence="2">Sugar phosphate isomerase/epimerase</fullName>
    </submittedName>
</protein>
<dbReference type="RefSeq" id="WP_348269329.1">
    <property type="nucleotide sequence ID" value="NZ_CP121195.1"/>
</dbReference>
<dbReference type="InterPro" id="IPR036237">
    <property type="entry name" value="Xyl_isomerase-like_sf"/>
</dbReference>
<dbReference type="PANTHER" id="PTHR12110:SF41">
    <property type="entry name" value="INOSOSE DEHYDRATASE"/>
    <property type="match status" value="1"/>
</dbReference>
<name>A0AAU7D4U6_9BACT</name>
<dbReference type="PANTHER" id="PTHR12110">
    <property type="entry name" value="HYDROXYPYRUVATE ISOMERASE"/>
    <property type="match status" value="1"/>
</dbReference>
<organism evidence="2">
    <name type="scientific">Edaphobacter paludis</name>
    <dbReference type="NCBI Taxonomy" id="3035702"/>
    <lineage>
        <taxon>Bacteria</taxon>
        <taxon>Pseudomonadati</taxon>
        <taxon>Acidobacteriota</taxon>
        <taxon>Terriglobia</taxon>
        <taxon>Terriglobales</taxon>
        <taxon>Acidobacteriaceae</taxon>
        <taxon>Edaphobacter</taxon>
    </lineage>
</organism>
<dbReference type="InterPro" id="IPR013022">
    <property type="entry name" value="Xyl_isomerase-like_TIM-brl"/>
</dbReference>
<feature type="domain" description="Xylose isomerase-like TIM barrel" evidence="1">
    <location>
        <begin position="28"/>
        <end position="285"/>
    </location>
</feature>
<evidence type="ECO:0000259" key="1">
    <source>
        <dbReference type="Pfam" id="PF01261"/>
    </source>
</evidence>
<dbReference type="GO" id="GO:0016853">
    <property type="term" value="F:isomerase activity"/>
    <property type="evidence" value="ECO:0007669"/>
    <property type="project" value="UniProtKB-KW"/>
</dbReference>
<accession>A0AAU7D4U6</accession>
<dbReference type="InterPro" id="IPR050312">
    <property type="entry name" value="IolE/XylAMocC-like"/>
</dbReference>